<evidence type="ECO:0000259" key="1">
    <source>
        <dbReference type="Pfam" id="PF02225"/>
    </source>
</evidence>
<dbReference type="Gene3D" id="3.40.630.10">
    <property type="entry name" value="Zn peptidases"/>
    <property type="match status" value="1"/>
</dbReference>
<dbReference type="Pfam" id="PF02225">
    <property type="entry name" value="PA"/>
    <property type="match status" value="1"/>
</dbReference>
<dbReference type="SUPFAM" id="SSF53187">
    <property type="entry name" value="Zn-dependent exopeptidases"/>
    <property type="match status" value="1"/>
</dbReference>
<protein>
    <submittedName>
        <fullName evidence="3">Peptidase M28</fullName>
    </submittedName>
</protein>
<dbReference type="InterPro" id="IPR039373">
    <property type="entry name" value="Peptidase_M28B"/>
</dbReference>
<dbReference type="PANTHER" id="PTHR10404:SF46">
    <property type="entry name" value="VACUOLAR PROTEIN SORTING-ASSOCIATED PROTEIN 70"/>
    <property type="match status" value="1"/>
</dbReference>
<gene>
    <name evidence="3" type="ORF">BRE01_36020</name>
</gene>
<feature type="domain" description="Peptidase M28" evidence="2">
    <location>
        <begin position="234"/>
        <end position="380"/>
    </location>
</feature>
<dbReference type="EMBL" id="BJON01000014">
    <property type="protein sequence ID" value="GED69900.1"/>
    <property type="molecule type" value="Genomic_DNA"/>
</dbReference>
<dbReference type="InterPro" id="IPR003137">
    <property type="entry name" value="PA_domain"/>
</dbReference>
<evidence type="ECO:0000313" key="4">
    <source>
        <dbReference type="Proteomes" id="UP000319578"/>
    </source>
</evidence>
<feature type="domain" description="PA" evidence="1">
    <location>
        <begin position="103"/>
        <end position="202"/>
    </location>
</feature>
<dbReference type="Gene3D" id="3.50.30.30">
    <property type="match status" value="1"/>
</dbReference>
<dbReference type="Proteomes" id="UP000319578">
    <property type="component" value="Unassembled WGS sequence"/>
</dbReference>
<sequence length="596" mass="66876">MTLEIDQVEKSVLDDIATDVPKTILDRFVTLTRESGSEDERIAAHFLAQFLEDWQIPHRIHYPNIHLSVPIKATLIVTGPVSREITAKTPSCSISTGNQWICGEVVYIPAEEDDLSDAFDPLATNKYGDIRGKIVLTDGYPVSGKTKELGNEGALGVIFISPGRYIHEGTIGVVWGSPDLDTMNEEPRIPALMIGKQDGHELITDCQAGKVTLQFQTLLDSGWFPCPLIDIWIEGTEESEKYVLLHGHLDSWHQGIGDNGTGNAALMEMARLFHKHRHLLKRSIRIAIWPGHSTGRYAGSTWFADQFGLDLDENCIAQVNCDSPGCRWATSYEDMSWMSEVEELCQSSIQDAVGEQSKGFRPHRAGDYSFNNIGITAFYMLSSSIPAEELEEKGYYAVGGCGSNIEWHSEEDLMHLADLNILVRDIRVYMTTILRVVNSPIHPFSFSKTVAELMDTIEEYETAAMGHFSFSLVKKEAMELSHELQGFYKKLPFISSTIVSDPNVKRVNEVIRQIGRELVTINFSKTGKFRHDLAIDMPRLPDLSASHYLSKLDPASHAYRVVLTYLTRGQNRVAWTLQRVRKLLKMCSFVSEKATT</sequence>
<reference evidence="3 4" key="1">
    <citation type="submission" date="2019-06" db="EMBL/GenBank/DDBJ databases">
        <title>Whole genome shotgun sequence of Brevibacillus reuszeri NBRC 15719.</title>
        <authorList>
            <person name="Hosoyama A."/>
            <person name="Uohara A."/>
            <person name="Ohji S."/>
            <person name="Ichikawa N."/>
        </authorList>
    </citation>
    <scope>NUCLEOTIDE SEQUENCE [LARGE SCALE GENOMIC DNA]</scope>
    <source>
        <strain evidence="3 4">NBRC 15719</strain>
    </source>
</reference>
<dbReference type="RefSeq" id="WP_049739652.1">
    <property type="nucleotide sequence ID" value="NZ_BJON01000014.1"/>
</dbReference>
<evidence type="ECO:0000259" key="2">
    <source>
        <dbReference type="Pfam" id="PF04389"/>
    </source>
</evidence>
<dbReference type="PANTHER" id="PTHR10404">
    <property type="entry name" value="N-ACETYLATED-ALPHA-LINKED ACIDIC DIPEPTIDASE"/>
    <property type="match status" value="1"/>
</dbReference>
<accession>A0ABQ0TPP3</accession>
<organism evidence="3 4">
    <name type="scientific">Brevibacillus reuszeri</name>
    <dbReference type="NCBI Taxonomy" id="54915"/>
    <lineage>
        <taxon>Bacteria</taxon>
        <taxon>Bacillati</taxon>
        <taxon>Bacillota</taxon>
        <taxon>Bacilli</taxon>
        <taxon>Bacillales</taxon>
        <taxon>Paenibacillaceae</taxon>
        <taxon>Brevibacillus</taxon>
    </lineage>
</organism>
<dbReference type="InterPro" id="IPR007484">
    <property type="entry name" value="Peptidase_M28"/>
</dbReference>
<proteinExistence type="predicted"/>
<keyword evidence="4" id="KW-1185">Reference proteome</keyword>
<evidence type="ECO:0000313" key="3">
    <source>
        <dbReference type="EMBL" id="GED69900.1"/>
    </source>
</evidence>
<comment type="caution">
    <text evidence="3">The sequence shown here is derived from an EMBL/GenBank/DDBJ whole genome shotgun (WGS) entry which is preliminary data.</text>
</comment>
<dbReference type="Pfam" id="PF04389">
    <property type="entry name" value="Peptidase_M28"/>
    <property type="match status" value="1"/>
</dbReference>
<name>A0ABQ0TPP3_9BACL</name>